<evidence type="ECO:0000313" key="11">
    <source>
        <dbReference type="EMBL" id="SLM51119.1"/>
    </source>
</evidence>
<dbReference type="InterPro" id="IPR004501">
    <property type="entry name" value="PTS_EIIC_3"/>
</dbReference>
<feature type="transmembrane region" description="Helical" evidence="9">
    <location>
        <begin position="136"/>
        <end position="159"/>
    </location>
</feature>
<dbReference type="PANTHER" id="PTHR33989">
    <property type="match status" value="1"/>
</dbReference>
<keyword evidence="6 9" id="KW-1133">Transmembrane helix</keyword>
<feature type="domain" description="PTS EIIC type-3" evidence="10">
    <location>
        <begin position="8"/>
        <end position="412"/>
    </location>
</feature>
<keyword evidence="11" id="KW-0808">Transferase</keyword>
<dbReference type="PIRSF" id="PIRSF006351">
    <property type="entry name" value="PTS_EIIC-Cellobiose"/>
    <property type="match status" value="1"/>
</dbReference>
<dbReference type="OrthoDB" id="1550290at2"/>
<feature type="transmembrane region" description="Helical" evidence="9">
    <location>
        <begin position="220"/>
        <end position="245"/>
    </location>
</feature>
<dbReference type="NCBIfam" id="TIGR00410">
    <property type="entry name" value="lacE"/>
    <property type="match status" value="1"/>
</dbReference>
<feature type="transmembrane region" description="Helical" evidence="9">
    <location>
        <begin position="32"/>
        <end position="53"/>
    </location>
</feature>
<dbReference type="InterPro" id="IPR004796">
    <property type="entry name" value="PTS_IIC_cello"/>
</dbReference>
<keyword evidence="5 9" id="KW-0812">Transmembrane</keyword>
<comment type="function">
    <text evidence="8">The phosphoenolpyruvate-dependent sugar phosphotransferase system (PTS), a major carbohydrate active -transport system, catalyzes the phosphorylation of incoming sugar substrates concomitant with their translocation across the cell membrane.</text>
</comment>
<dbReference type="Pfam" id="PF02378">
    <property type="entry name" value="PTS_EIIC"/>
    <property type="match status" value="1"/>
</dbReference>
<evidence type="ECO:0000256" key="2">
    <source>
        <dbReference type="ARBA" id="ARBA00022448"/>
    </source>
</evidence>
<keyword evidence="12" id="KW-1185">Reference proteome</keyword>
<dbReference type="Proteomes" id="UP000195985">
    <property type="component" value="Unassembled WGS sequence"/>
</dbReference>
<evidence type="ECO:0000256" key="4">
    <source>
        <dbReference type="ARBA" id="ARBA00022597"/>
    </source>
</evidence>
<dbReference type="STRING" id="43064.SAMN04488086_11320"/>
<feature type="transmembrane region" description="Helical" evidence="9">
    <location>
        <begin position="73"/>
        <end position="92"/>
    </location>
</feature>
<reference evidence="12" key="1">
    <citation type="submission" date="2016-04" db="EMBL/GenBank/DDBJ databases">
        <authorList>
            <person name="Strepis N."/>
        </authorList>
    </citation>
    <scope>NUCLEOTIDE SEQUENCE [LARGE SCALE GENOMIC DNA]</scope>
</reference>
<evidence type="ECO:0000256" key="8">
    <source>
        <dbReference type="PIRNR" id="PIRNR006351"/>
    </source>
</evidence>
<comment type="subcellular location">
    <subcellularLocation>
        <location evidence="1">Cell membrane</location>
        <topology evidence="1">Multi-pass membrane protein</topology>
    </subcellularLocation>
</comment>
<feature type="transmembrane region" description="Helical" evidence="9">
    <location>
        <begin position="180"/>
        <end position="200"/>
    </location>
</feature>
<evidence type="ECO:0000313" key="12">
    <source>
        <dbReference type="Proteomes" id="UP000195985"/>
    </source>
</evidence>
<dbReference type="GO" id="GO:0009401">
    <property type="term" value="P:phosphoenolpyruvate-dependent sugar phosphotransferase system"/>
    <property type="evidence" value="ECO:0007669"/>
    <property type="project" value="InterPro"/>
</dbReference>
<protein>
    <recommendedName>
        <fullName evidence="8">Permease IIC component</fullName>
    </recommendedName>
</protein>
<dbReference type="PROSITE" id="PS51105">
    <property type="entry name" value="PTS_EIIC_TYPE_3"/>
    <property type="match status" value="1"/>
</dbReference>
<feature type="transmembrane region" description="Helical" evidence="9">
    <location>
        <begin position="288"/>
        <end position="308"/>
    </location>
</feature>
<keyword evidence="4 8" id="KW-0762">Sugar transport</keyword>
<dbReference type="AlphaFoldDB" id="A0A1W1IE05"/>
<proteinExistence type="predicted"/>
<dbReference type="GO" id="GO:1901264">
    <property type="term" value="P:carbohydrate derivative transport"/>
    <property type="evidence" value="ECO:0007669"/>
    <property type="project" value="TreeGrafter"/>
</dbReference>
<feature type="transmembrane region" description="Helical" evidence="9">
    <location>
        <begin position="383"/>
        <end position="412"/>
    </location>
</feature>
<dbReference type="GO" id="GO:0005886">
    <property type="term" value="C:plasma membrane"/>
    <property type="evidence" value="ECO:0007669"/>
    <property type="project" value="UniProtKB-SubCell"/>
</dbReference>
<dbReference type="InterPro" id="IPR003352">
    <property type="entry name" value="PTS_EIIC"/>
</dbReference>
<feature type="transmembrane region" description="Helical" evidence="9">
    <location>
        <begin position="104"/>
        <end position="124"/>
    </location>
</feature>
<keyword evidence="2 8" id="KW-0813">Transport</keyword>
<name>A0A1W1IE05_9LACT</name>
<dbReference type="PANTHER" id="PTHR33989:SF11">
    <property type="entry name" value="LICHENAN PERMEASE IIC COMPONENT"/>
    <property type="match status" value="1"/>
</dbReference>
<dbReference type="InterPro" id="IPR051088">
    <property type="entry name" value="PTS_Sugar-EIIC/EIIB"/>
</dbReference>
<evidence type="ECO:0000256" key="1">
    <source>
        <dbReference type="ARBA" id="ARBA00004651"/>
    </source>
</evidence>
<evidence type="ECO:0000256" key="6">
    <source>
        <dbReference type="ARBA" id="ARBA00022989"/>
    </source>
</evidence>
<feature type="transmembrane region" description="Helical" evidence="9">
    <location>
        <begin position="338"/>
        <end position="363"/>
    </location>
</feature>
<feature type="transmembrane region" description="Helical" evidence="9">
    <location>
        <begin position="257"/>
        <end position="276"/>
    </location>
</feature>
<organism evidence="11 12">
    <name type="scientific">Trichococcus pasteurii</name>
    <dbReference type="NCBI Taxonomy" id="43064"/>
    <lineage>
        <taxon>Bacteria</taxon>
        <taxon>Bacillati</taxon>
        <taxon>Bacillota</taxon>
        <taxon>Bacilli</taxon>
        <taxon>Lactobacillales</taxon>
        <taxon>Carnobacteriaceae</taxon>
        <taxon>Trichococcus</taxon>
    </lineage>
</organism>
<evidence type="ECO:0000256" key="7">
    <source>
        <dbReference type="ARBA" id="ARBA00023136"/>
    </source>
</evidence>
<evidence type="ECO:0000259" key="10">
    <source>
        <dbReference type="PROSITE" id="PS51105"/>
    </source>
</evidence>
<dbReference type="EMBL" id="FWEY01000002">
    <property type="protein sequence ID" value="SLM51119.1"/>
    <property type="molecule type" value="Genomic_DNA"/>
</dbReference>
<keyword evidence="7 8" id="KW-0472">Membrane</keyword>
<keyword evidence="3 8" id="KW-1003">Cell membrane</keyword>
<accession>A0A1W1IE05</accession>
<dbReference type="GO" id="GO:0008982">
    <property type="term" value="F:protein-N(PI)-phosphohistidine-sugar phosphotransferase activity"/>
    <property type="evidence" value="ECO:0007669"/>
    <property type="project" value="UniProtKB-UniRule"/>
</dbReference>
<dbReference type="RefSeq" id="WP_086941983.1">
    <property type="nucleotide sequence ID" value="NZ_FONM01000013.1"/>
</dbReference>
<evidence type="ECO:0000256" key="5">
    <source>
        <dbReference type="ARBA" id="ARBA00022692"/>
    </source>
</evidence>
<sequence>MENLLNSLEEKLTPIAVKLEQNRYLSAVKNSFMSAMPLLIIGSFFILLAYLPINAYTEFMLNTFGADWQRMFTIPNNISMSMMTVYVVVGMGNELAKSYGLDNMAGIFAALASFFVVTPMHAFAEEGLGIGIPLGNLGAAGLFVGILIAIIAIEIMRFTDKMGWKITMPDSVPQNVSKSFSALIPVALVIVFFNFVRIGFEQTSYGDVQTFIFNNLQTPLTALGSTLPATIVVLIIEGILWSFGLHGANIVGSVMSPIWLTLTAENATALAAGDVIPNIVTSQFYNNFIKIGGSGATFGLCLLLLFAAKSKQFKALGKLSIGPEIFTINESIIFGMPIVLNPIMIVPFLLAPIIMGVVAFFAMSTGLVPYTNGVNIPWTTPPIIAGFLVSGWRGAVLNIVQIALSAAIYFPFFKIADNLAVKQELENDEEVQHQMDAVEA</sequence>
<evidence type="ECO:0000256" key="9">
    <source>
        <dbReference type="SAM" id="Phobius"/>
    </source>
</evidence>
<evidence type="ECO:0000256" key="3">
    <source>
        <dbReference type="ARBA" id="ARBA00022475"/>
    </source>
</evidence>
<gene>
    <name evidence="11" type="ORF">TPAS_794</name>
</gene>